<dbReference type="AlphaFoldDB" id="A0A918H6T6"/>
<dbReference type="RefSeq" id="WP_189202733.1">
    <property type="nucleotide sequence ID" value="NZ_BMQQ01000014.1"/>
</dbReference>
<dbReference type="PANTHER" id="PTHR11104">
    <property type="entry name" value="AMINOGLYCOSIDE N3-ACETYLTRANSFERASE"/>
    <property type="match status" value="1"/>
</dbReference>
<comment type="similarity">
    <text evidence="1">Belongs to the antibiotic N-acetyltransferase family.</text>
</comment>
<dbReference type="Pfam" id="PF02522">
    <property type="entry name" value="Antibiotic_NAT"/>
    <property type="match status" value="1"/>
</dbReference>
<evidence type="ECO:0000256" key="3">
    <source>
        <dbReference type="ARBA" id="ARBA00023315"/>
    </source>
</evidence>
<dbReference type="EMBL" id="BMQQ01000014">
    <property type="protein sequence ID" value="GGT41148.1"/>
    <property type="molecule type" value="Genomic_DNA"/>
</dbReference>
<dbReference type="SUPFAM" id="SSF110710">
    <property type="entry name" value="TTHA0583/YokD-like"/>
    <property type="match status" value="1"/>
</dbReference>
<reference evidence="4" key="1">
    <citation type="journal article" date="2014" name="Int. J. Syst. Evol. Microbiol.">
        <title>Complete genome sequence of Corynebacterium casei LMG S-19264T (=DSM 44701T), isolated from a smear-ripened cheese.</title>
        <authorList>
            <consortium name="US DOE Joint Genome Institute (JGI-PGF)"/>
            <person name="Walter F."/>
            <person name="Albersmeier A."/>
            <person name="Kalinowski J."/>
            <person name="Ruckert C."/>
        </authorList>
    </citation>
    <scope>NUCLEOTIDE SEQUENCE</scope>
    <source>
        <strain evidence="4">JCM 3172</strain>
    </source>
</reference>
<name>A0A918H6T6_9ACTN</name>
<evidence type="ECO:0000313" key="5">
    <source>
        <dbReference type="Proteomes" id="UP000619486"/>
    </source>
</evidence>
<proteinExistence type="inferred from homology"/>
<sequence length="266" mass="28582">MTGPRGPGTLARDLEEIGVRDGATLLVHAGLHGTGLAAVPLREALRAALGPEGTLVVPAFTAENSDTSPVYRARVAGLTLAQVTAVRAAMPAFDPHTTPCPRMGRLAESVRTAEGAVRSAHPQTSFAAVGRRARELLARHPLESHLGEDSPLGALYRADAQVLMINVGFGVCTAFHLAEYRTGTPRRRYRCVVPGPDGRARWIAFQGVNVDDSDFEAIGSAFPFDAVREGWLGGAHARLFSLRTAVDHAVDWMTEKRGTPYRTRQD</sequence>
<keyword evidence="3" id="KW-0012">Acyltransferase</keyword>
<organism evidence="4 5">
    <name type="scientific">Streptomyces purpureus</name>
    <dbReference type="NCBI Taxonomy" id="1951"/>
    <lineage>
        <taxon>Bacteria</taxon>
        <taxon>Bacillati</taxon>
        <taxon>Actinomycetota</taxon>
        <taxon>Actinomycetes</taxon>
        <taxon>Kitasatosporales</taxon>
        <taxon>Streptomycetaceae</taxon>
        <taxon>Streptomyces</taxon>
    </lineage>
</organism>
<evidence type="ECO:0000313" key="4">
    <source>
        <dbReference type="EMBL" id="GGT41148.1"/>
    </source>
</evidence>
<comment type="caution">
    <text evidence="4">The sequence shown here is derived from an EMBL/GenBank/DDBJ whole genome shotgun (WGS) entry which is preliminary data.</text>
</comment>
<dbReference type="GO" id="GO:0046677">
    <property type="term" value="P:response to antibiotic"/>
    <property type="evidence" value="ECO:0007669"/>
    <property type="project" value="InterPro"/>
</dbReference>
<reference evidence="4" key="2">
    <citation type="submission" date="2020-09" db="EMBL/GenBank/DDBJ databases">
        <authorList>
            <person name="Sun Q."/>
            <person name="Ohkuma M."/>
        </authorList>
    </citation>
    <scope>NUCLEOTIDE SEQUENCE</scope>
    <source>
        <strain evidence="4">JCM 3172</strain>
    </source>
</reference>
<keyword evidence="5" id="KW-1185">Reference proteome</keyword>
<gene>
    <name evidence="4" type="ORF">GCM10014713_38570</name>
</gene>
<evidence type="ECO:0000256" key="1">
    <source>
        <dbReference type="ARBA" id="ARBA00006383"/>
    </source>
</evidence>
<accession>A0A918H6T6</accession>
<dbReference type="Proteomes" id="UP000619486">
    <property type="component" value="Unassembled WGS sequence"/>
</dbReference>
<dbReference type="InterPro" id="IPR028345">
    <property type="entry name" value="Antibiotic_NAT-like"/>
</dbReference>
<dbReference type="InterPro" id="IPR003679">
    <property type="entry name" value="Amioglycoside_AcTrfase"/>
</dbReference>
<dbReference type="PANTHER" id="PTHR11104:SF0">
    <property type="entry name" value="SPBETA PROPHAGE-DERIVED AMINOGLYCOSIDE N(3')-ACETYLTRANSFERASE-LIKE PROTEIN YOKD"/>
    <property type="match status" value="1"/>
</dbReference>
<evidence type="ECO:0000256" key="2">
    <source>
        <dbReference type="ARBA" id="ARBA00022679"/>
    </source>
</evidence>
<keyword evidence="2" id="KW-0808">Transferase</keyword>
<protein>
    <submittedName>
        <fullName evidence="4">AAC(3) family N-acetyltransferase</fullName>
    </submittedName>
</protein>
<dbReference type="GO" id="GO:0008080">
    <property type="term" value="F:N-acetyltransferase activity"/>
    <property type="evidence" value="ECO:0007669"/>
    <property type="project" value="InterPro"/>
</dbReference>